<feature type="domain" description="Quinolinate phosphoribosyl transferase N-terminal" evidence="11">
    <location>
        <begin position="19"/>
        <end position="104"/>
    </location>
</feature>
<keyword evidence="6 9" id="KW-0328">Glycosyltransferase</keyword>
<dbReference type="EC" id="2.4.2.19" evidence="4"/>
<keyword evidence="5" id="KW-0662">Pyridine nucleotide biosynthesis</keyword>
<dbReference type="InterPro" id="IPR037128">
    <property type="entry name" value="Quinolinate_PRibosylTase_N_sf"/>
</dbReference>
<name>A0ABU1D6L0_9BURK</name>
<dbReference type="RefSeq" id="WP_347287043.1">
    <property type="nucleotide sequence ID" value="NZ_JAUZQE010000016.1"/>
</dbReference>
<dbReference type="PANTHER" id="PTHR32179:SF3">
    <property type="entry name" value="NICOTINATE-NUCLEOTIDE PYROPHOSPHORYLASE [CARBOXYLATING]"/>
    <property type="match status" value="1"/>
</dbReference>
<comment type="caution">
    <text evidence="12">The sequence shown here is derived from an EMBL/GenBank/DDBJ whole genome shotgun (WGS) entry which is preliminary data.</text>
</comment>
<dbReference type="SUPFAM" id="SSF51690">
    <property type="entry name" value="Nicotinate/Quinolinate PRTase C-terminal domain-like"/>
    <property type="match status" value="1"/>
</dbReference>
<dbReference type="InterPro" id="IPR013785">
    <property type="entry name" value="Aldolase_TIM"/>
</dbReference>
<evidence type="ECO:0000256" key="4">
    <source>
        <dbReference type="ARBA" id="ARBA00011944"/>
    </source>
</evidence>
<dbReference type="NCBIfam" id="TIGR00078">
    <property type="entry name" value="nadC"/>
    <property type="match status" value="1"/>
</dbReference>
<dbReference type="Pfam" id="PF02749">
    <property type="entry name" value="QRPTase_N"/>
    <property type="match status" value="1"/>
</dbReference>
<dbReference type="GO" id="GO:0004514">
    <property type="term" value="F:nicotinate-nucleotide diphosphorylase (carboxylating) activity"/>
    <property type="evidence" value="ECO:0007669"/>
    <property type="project" value="UniProtKB-EC"/>
</dbReference>
<comment type="function">
    <text evidence="1">Involved in the catabolism of quinolinic acid (QA).</text>
</comment>
<organism evidence="12 13">
    <name type="scientific">Yanghanlia caeni</name>
    <dbReference type="NCBI Taxonomy" id="3064283"/>
    <lineage>
        <taxon>Bacteria</taxon>
        <taxon>Pseudomonadati</taxon>
        <taxon>Pseudomonadota</taxon>
        <taxon>Betaproteobacteria</taxon>
        <taxon>Burkholderiales</taxon>
        <taxon>Alcaligenaceae</taxon>
        <taxon>Yanghanlia</taxon>
    </lineage>
</organism>
<evidence type="ECO:0000256" key="9">
    <source>
        <dbReference type="PIRNR" id="PIRNR006250"/>
    </source>
</evidence>
<dbReference type="InterPro" id="IPR027277">
    <property type="entry name" value="NadC/ModD"/>
</dbReference>
<dbReference type="PIRSF" id="PIRSF006250">
    <property type="entry name" value="NadC_ModD"/>
    <property type="match status" value="1"/>
</dbReference>
<proteinExistence type="inferred from homology"/>
<dbReference type="InterPro" id="IPR004393">
    <property type="entry name" value="NadC"/>
</dbReference>
<evidence type="ECO:0000256" key="3">
    <source>
        <dbReference type="ARBA" id="ARBA00009400"/>
    </source>
</evidence>
<keyword evidence="13" id="KW-1185">Reference proteome</keyword>
<dbReference type="InterPro" id="IPR022412">
    <property type="entry name" value="Quinolinate_PRibosylTrfase_N"/>
</dbReference>
<evidence type="ECO:0000256" key="6">
    <source>
        <dbReference type="ARBA" id="ARBA00022676"/>
    </source>
</evidence>
<dbReference type="PANTHER" id="PTHR32179">
    <property type="entry name" value="NICOTINATE-NUCLEOTIDE PYROPHOSPHORYLASE [CARBOXYLATING]"/>
    <property type="match status" value="1"/>
</dbReference>
<keyword evidence="7 9" id="KW-0808">Transferase</keyword>
<evidence type="ECO:0000256" key="1">
    <source>
        <dbReference type="ARBA" id="ARBA00003237"/>
    </source>
</evidence>
<evidence type="ECO:0000256" key="2">
    <source>
        <dbReference type="ARBA" id="ARBA00004893"/>
    </source>
</evidence>
<feature type="domain" description="Quinolinate phosphoribosyl transferase C-terminal" evidence="10">
    <location>
        <begin position="106"/>
        <end position="271"/>
    </location>
</feature>
<gene>
    <name evidence="12" type="primary">nadC</name>
    <name evidence="12" type="ORF">Q8947_08345</name>
</gene>
<comment type="pathway">
    <text evidence="2">Cofactor biosynthesis; NAD(+) biosynthesis; nicotinate D-ribonucleotide from quinolinate: step 1/1.</text>
</comment>
<dbReference type="Gene3D" id="3.20.20.70">
    <property type="entry name" value="Aldolase class I"/>
    <property type="match status" value="1"/>
</dbReference>
<dbReference type="CDD" id="cd01572">
    <property type="entry name" value="QPRTase"/>
    <property type="match status" value="1"/>
</dbReference>
<dbReference type="SUPFAM" id="SSF54675">
    <property type="entry name" value="Nicotinate/Quinolinate PRTase N-terminal domain-like"/>
    <property type="match status" value="1"/>
</dbReference>
<comment type="similarity">
    <text evidence="3 9">Belongs to the NadC/ModD family.</text>
</comment>
<evidence type="ECO:0000256" key="7">
    <source>
        <dbReference type="ARBA" id="ARBA00022679"/>
    </source>
</evidence>
<evidence type="ECO:0000259" key="11">
    <source>
        <dbReference type="Pfam" id="PF02749"/>
    </source>
</evidence>
<accession>A0ABU1D6L0</accession>
<reference evidence="12 13" key="1">
    <citation type="submission" date="2023-08" db="EMBL/GenBank/DDBJ databases">
        <title>Alcaligenaceae gen. nov., a novel taxon isolated from the sludge of Yixing Pesticide Factory.</title>
        <authorList>
            <person name="Ruan L."/>
        </authorList>
    </citation>
    <scope>NUCLEOTIDE SEQUENCE [LARGE SCALE GENOMIC DNA]</scope>
    <source>
        <strain evidence="12 13">LG-2</strain>
    </source>
</reference>
<dbReference type="EMBL" id="JAUZQE010000016">
    <property type="protein sequence ID" value="MDR4125993.1"/>
    <property type="molecule type" value="Genomic_DNA"/>
</dbReference>
<evidence type="ECO:0000259" key="10">
    <source>
        <dbReference type="Pfam" id="PF01729"/>
    </source>
</evidence>
<dbReference type="Proteomes" id="UP001232156">
    <property type="component" value="Unassembled WGS sequence"/>
</dbReference>
<dbReference type="Gene3D" id="3.90.1170.20">
    <property type="entry name" value="Quinolinate phosphoribosyl transferase, N-terminal domain"/>
    <property type="match status" value="1"/>
</dbReference>
<protein>
    <recommendedName>
        <fullName evidence="4">nicotinate-nucleotide diphosphorylase (carboxylating)</fullName>
        <ecNumber evidence="4">2.4.2.19</ecNumber>
    </recommendedName>
    <alternativeName>
        <fullName evidence="8">Quinolinate phosphoribosyltransferase [decarboxylating]</fullName>
    </alternativeName>
</protein>
<evidence type="ECO:0000256" key="8">
    <source>
        <dbReference type="ARBA" id="ARBA00033102"/>
    </source>
</evidence>
<dbReference type="InterPro" id="IPR036068">
    <property type="entry name" value="Nicotinate_pribotase-like_C"/>
</dbReference>
<evidence type="ECO:0000313" key="12">
    <source>
        <dbReference type="EMBL" id="MDR4125993.1"/>
    </source>
</evidence>
<sequence>MLEPLVRETLREDLGRAGDLTSNLIIPAEAQVQLKLAAREAGVLAGLDLARIAFAVMDGRIRFNPVLRDGARLQPGDVIATVEGPAREILSAERTALNFLCHLSGVASATARIADAIRPYGTRVTCTRKTLPGLRMVQKYAVRVGGGSNHRYGLDDAILIKDNHIAVAGSVRAAVERARAAAGHMVAIELEVDTLDQLREGLQAGANIILLDNMPPEMLREAVRIVDGRAVTEASGRVTLQSAVDMAAAGVDYIAVGAITHSVATLDIGLDAMLEQGHA</sequence>
<evidence type="ECO:0000256" key="5">
    <source>
        <dbReference type="ARBA" id="ARBA00022642"/>
    </source>
</evidence>
<dbReference type="Pfam" id="PF01729">
    <property type="entry name" value="QRPTase_C"/>
    <property type="match status" value="1"/>
</dbReference>
<evidence type="ECO:0000313" key="13">
    <source>
        <dbReference type="Proteomes" id="UP001232156"/>
    </source>
</evidence>
<dbReference type="InterPro" id="IPR002638">
    <property type="entry name" value="Quinolinate_PRibosylTrfase_C"/>
</dbReference>